<name>A0A1I7XHS1_HETBA</name>
<protein>
    <submittedName>
        <fullName evidence="2">Inhibitor_I29 domain-containing protein</fullName>
    </submittedName>
</protein>
<proteinExistence type="predicted"/>
<dbReference type="AlphaFoldDB" id="A0A1I7XHS1"/>
<accession>A0A1I7XHS1</accession>
<keyword evidence="1" id="KW-1185">Reference proteome</keyword>
<sequence length="314" mass="36144">MAVSTSSEECNEVARQYSEFMDIFLQTANSGAIFHTLHSTGFTVVSCHHKPSSEWDRGSLSGRVCQRVETTNRAKPRKEDHCSYTEGYERIGNNEEVLGNILSAIQHDLTNELLGAYSVATPGEMITMITFFKKVINVSEWERLKFILRDMDLGRMVVELSLARAIKALELHLLAMDDSTTWLFNNKELAVRKAGEVIDRTSYREALFKLLNAFKRDYSKQNNNFNRFNKFLREEMESVFKDEPEYFGKFDKYDEWNKYQNYSQGDWRSATANEVAGLKICVAKYPSMGVMATETLNEMNCEIKMTDSNILLLK</sequence>
<dbReference type="WBParaSite" id="Hba_17294">
    <property type="protein sequence ID" value="Hba_17294"/>
    <property type="gene ID" value="Hba_17294"/>
</dbReference>
<evidence type="ECO:0000313" key="2">
    <source>
        <dbReference type="WBParaSite" id="Hba_17294"/>
    </source>
</evidence>
<reference evidence="2" key="1">
    <citation type="submission" date="2016-11" db="UniProtKB">
        <authorList>
            <consortium name="WormBaseParasite"/>
        </authorList>
    </citation>
    <scope>IDENTIFICATION</scope>
</reference>
<dbReference type="Proteomes" id="UP000095283">
    <property type="component" value="Unplaced"/>
</dbReference>
<organism evidence="1 2">
    <name type="scientific">Heterorhabditis bacteriophora</name>
    <name type="common">Entomopathogenic nematode worm</name>
    <dbReference type="NCBI Taxonomy" id="37862"/>
    <lineage>
        <taxon>Eukaryota</taxon>
        <taxon>Metazoa</taxon>
        <taxon>Ecdysozoa</taxon>
        <taxon>Nematoda</taxon>
        <taxon>Chromadorea</taxon>
        <taxon>Rhabditida</taxon>
        <taxon>Rhabditina</taxon>
        <taxon>Rhabditomorpha</taxon>
        <taxon>Strongyloidea</taxon>
        <taxon>Heterorhabditidae</taxon>
        <taxon>Heterorhabditis</taxon>
    </lineage>
</organism>
<evidence type="ECO:0000313" key="1">
    <source>
        <dbReference type="Proteomes" id="UP000095283"/>
    </source>
</evidence>